<feature type="transmembrane region" description="Helical" evidence="3">
    <location>
        <begin position="18"/>
        <end position="40"/>
    </location>
</feature>
<evidence type="ECO:0000256" key="3">
    <source>
        <dbReference type="SAM" id="Phobius"/>
    </source>
</evidence>
<accession>A0A7X5N588</accession>
<evidence type="ECO:0000313" key="4">
    <source>
        <dbReference type="EMBL" id="NEL81715.1"/>
    </source>
</evidence>
<keyword evidence="2" id="KW-1003">Cell membrane</keyword>
<dbReference type="AlphaFoldDB" id="A0A7X5N588"/>
<keyword evidence="3" id="KW-1133">Transmembrane helix</keyword>
<dbReference type="InterPro" id="IPR036259">
    <property type="entry name" value="MFS_trans_sf"/>
</dbReference>
<dbReference type="EMBL" id="JAAGYU010002884">
    <property type="protein sequence ID" value="NEL81715.1"/>
    <property type="molecule type" value="Genomic_DNA"/>
</dbReference>
<reference evidence="4 5" key="1">
    <citation type="submission" date="2019-11" db="EMBL/GenBank/DDBJ databases">
        <title>Genome-resolved metagenomics to study the prevalence of co-infection and intraspecific heterogeneity among plant pathogen metapopulations.</title>
        <authorList>
            <person name="Newberry E."/>
            <person name="Bhandari R."/>
            <person name="Kemble J."/>
            <person name="Sikora E."/>
            <person name="Potnis N."/>
        </authorList>
    </citation>
    <scope>NUCLEOTIDE SEQUENCE [LARGE SCALE GENOMIC DNA]</scope>
    <source>
        <strain evidence="4">Xp_Tom_Tuscaloosa_18b</strain>
    </source>
</reference>
<dbReference type="PANTHER" id="PTHR43702:SF11">
    <property type="entry name" value="L-FUCOSE-PROTON SYMPORTER"/>
    <property type="match status" value="1"/>
</dbReference>
<feature type="transmembrane region" description="Helical" evidence="3">
    <location>
        <begin position="52"/>
        <end position="72"/>
    </location>
</feature>
<evidence type="ECO:0000313" key="5">
    <source>
        <dbReference type="Proteomes" id="UP000471082"/>
    </source>
</evidence>
<keyword evidence="3" id="KW-0812">Transmembrane</keyword>
<feature type="non-terminal residue" evidence="4">
    <location>
        <position position="1"/>
    </location>
</feature>
<name>A0A7X5N588_XANPE</name>
<organism evidence="4 5">
    <name type="scientific">Xanthomonas perforans</name>
    <dbReference type="NCBI Taxonomy" id="442694"/>
    <lineage>
        <taxon>Bacteria</taxon>
        <taxon>Pseudomonadati</taxon>
        <taxon>Pseudomonadota</taxon>
        <taxon>Gammaproteobacteria</taxon>
        <taxon>Lysobacterales</taxon>
        <taxon>Lysobacteraceae</taxon>
        <taxon>Xanthomonas</taxon>
    </lineage>
</organism>
<sequence length="76" mass="7741">INLVLCAVAIALPGWTGLYALVAASVFMSVMFPTIFALGLDGMHDDARKLGSSLLVMSIIGGALLTAVMGAVSDMA</sequence>
<dbReference type="GO" id="GO:0005886">
    <property type="term" value="C:plasma membrane"/>
    <property type="evidence" value="ECO:0007669"/>
    <property type="project" value="UniProtKB-SubCell"/>
</dbReference>
<evidence type="ECO:0000256" key="2">
    <source>
        <dbReference type="ARBA" id="ARBA00022475"/>
    </source>
</evidence>
<dbReference type="InterPro" id="IPR050375">
    <property type="entry name" value="MFS_TsgA-like"/>
</dbReference>
<keyword evidence="3" id="KW-0472">Membrane</keyword>
<comment type="caution">
    <text evidence="4">The sequence shown here is derived from an EMBL/GenBank/DDBJ whole genome shotgun (WGS) entry which is preliminary data.</text>
</comment>
<evidence type="ECO:0000256" key="1">
    <source>
        <dbReference type="ARBA" id="ARBA00004429"/>
    </source>
</evidence>
<feature type="non-terminal residue" evidence="4">
    <location>
        <position position="76"/>
    </location>
</feature>
<dbReference type="Gene3D" id="1.20.1250.20">
    <property type="entry name" value="MFS general substrate transporter like domains"/>
    <property type="match status" value="1"/>
</dbReference>
<protein>
    <submittedName>
        <fullName evidence="4">Sugar MFS transporter</fullName>
    </submittedName>
</protein>
<comment type="subcellular location">
    <subcellularLocation>
        <location evidence="1">Cell inner membrane</location>
        <topology evidence="1">Multi-pass membrane protein</topology>
    </subcellularLocation>
</comment>
<gene>
    <name evidence="4" type="ORF">G3W61_36205</name>
</gene>
<dbReference type="Proteomes" id="UP000471082">
    <property type="component" value="Unassembled WGS sequence"/>
</dbReference>
<proteinExistence type="predicted"/>
<dbReference type="PANTHER" id="PTHR43702">
    <property type="entry name" value="L-FUCOSE-PROTON SYMPORTER"/>
    <property type="match status" value="1"/>
</dbReference>